<dbReference type="EMBL" id="RYZI01000002">
    <property type="protein sequence ID" value="RWA14849.1"/>
    <property type="molecule type" value="Genomic_DNA"/>
</dbReference>
<feature type="coiled-coil region" evidence="1">
    <location>
        <begin position="5"/>
        <end position="39"/>
    </location>
</feature>
<evidence type="ECO:0000313" key="2">
    <source>
        <dbReference type="EMBL" id="RWA14849.1"/>
    </source>
</evidence>
<keyword evidence="3" id="KW-1185">Reference proteome</keyword>
<sequence length="380" mass="44398">MAGVRASLETRNIELEGRNAALQDTVTELLEEQRQLKVRLGDIEGENRELKVAREGYMQQIFKLRPFEPDQKPYDLEVDFRDFSYHLDNWAFKWTARFFDSGEEYVNRWLSDMSSSKQVFPQFQQSLQSVPDLYQAVGYPDADSEIFTAWLLRFIWGRVFGDFTMKPTGVLTAIEALMPQCKEPRLDMSTILDWRGQAYHAVFTDPEYPQLRQRAIDVFSAALAETLAFIPEPSQKAAFTRSIPTLFERCFDIYEKCQRSNADYYIDVTYPTRQNVPDVVGRLFRKDVRCQSTRARAILTVDKLVDKLERQLTPVEVEQQLHIIFSIKPAFKMRSWKLYNGREQILQQEILCIAWDPDLVERGNPAQLKEETWLSRVCAL</sequence>
<evidence type="ECO:0000256" key="1">
    <source>
        <dbReference type="SAM" id="Coils"/>
    </source>
</evidence>
<organism evidence="2 3">
    <name type="scientific">Xylaria grammica</name>
    <dbReference type="NCBI Taxonomy" id="363999"/>
    <lineage>
        <taxon>Eukaryota</taxon>
        <taxon>Fungi</taxon>
        <taxon>Dikarya</taxon>
        <taxon>Ascomycota</taxon>
        <taxon>Pezizomycotina</taxon>
        <taxon>Sordariomycetes</taxon>
        <taxon>Xylariomycetidae</taxon>
        <taxon>Xylariales</taxon>
        <taxon>Xylariaceae</taxon>
        <taxon>Xylaria</taxon>
    </lineage>
</organism>
<reference evidence="2 3" key="1">
    <citation type="submission" date="2018-12" db="EMBL/GenBank/DDBJ databases">
        <title>Draft genome sequence of Xylaria grammica IHI A82.</title>
        <authorList>
            <person name="Buettner E."/>
            <person name="Kellner H."/>
        </authorList>
    </citation>
    <scope>NUCLEOTIDE SEQUENCE [LARGE SCALE GENOMIC DNA]</scope>
    <source>
        <strain evidence="2 3">IHI A82</strain>
    </source>
</reference>
<gene>
    <name evidence="2" type="ORF">EKO27_g254</name>
</gene>
<name>A0A439DKA6_9PEZI</name>
<dbReference type="AlphaFoldDB" id="A0A439DKA6"/>
<evidence type="ECO:0000313" key="3">
    <source>
        <dbReference type="Proteomes" id="UP000286045"/>
    </source>
</evidence>
<dbReference type="Proteomes" id="UP000286045">
    <property type="component" value="Unassembled WGS sequence"/>
</dbReference>
<accession>A0A439DKA6</accession>
<protein>
    <submittedName>
        <fullName evidence="2">Uncharacterized protein</fullName>
    </submittedName>
</protein>
<proteinExistence type="predicted"/>
<keyword evidence="1" id="KW-0175">Coiled coil</keyword>
<comment type="caution">
    <text evidence="2">The sequence shown here is derived from an EMBL/GenBank/DDBJ whole genome shotgun (WGS) entry which is preliminary data.</text>
</comment>